<accession>A0A3R9WJF4</accession>
<dbReference type="EMBL" id="RSDW01000001">
    <property type="protein sequence ID" value="RSL18565.1"/>
    <property type="molecule type" value="Genomic_DNA"/>
</dbReference>
<dbReference type="RefSeq" id="WP_125486913.1">
    <property type="nucleotide sequence ID" value="NZ_RSDW01000001.1"/>
</dbReference>
<proteinExistence type="predicted"/>
<evidence type="ECO:0000313" key="2">
    <source>
        <dbReference type="Proteomes" id="UP000269669"/>
    </source>
</evidence>
<keyword evidence="2" id="KW-1185">Reference proteome</keyword>
<evidence type="ECO:0000313" key="1">
    <source>
        <dbReference type="EMBL" id="RSL18565.1"/>
    </source>
</evidence>
<protein>
    <submittedName>
        <fullName evidence="1">Uncharacterized protein</fullName>
    </submittedName>
</protein>
<comment type="caution">
    <text evidence="1">The sequence shown here is derived from an EMBL/GenBank/DDBJ whole genome shotgun (WGS) entry which is preliminary data.</text>
</comment>
<dbReference type="AlphaFoldDB" id="A0A3R9WJF4"/>
<gene>
    <name evidence="1" type="ORF">EDE15_4155</name>
</gene>
<dbReference type="Proteomes" id="UP000269669">
    <property type="component" value="Unassembled WGS sequence"/>
</dbReference>
<organism evidence="1 2">
    <name type="scientific">Edaphobacter aggregans</name>
    <dbReference type="NCBI Taxonomy" id="570835"/>
    <lineage>
        <taxon>Bacteria</taxon>
        <taxon>Pseudomonadati</taxon>
        <taxon>Acidobacteriota</taxon>
        <taxon>Terriglobia</taxon>
        <taxon>Terriglobales</taxon>
        <taxon>Acidobacteriaceae</taxon>
        <taxon>Edaphobacter</taxon>
    </lineage>
</organism>
<sequence length="163" mass="18216">MNALQKSADEIAALLRSDSASEELKQAVRLFSEVNVGQAMSDAEMLDQLFTRRFEACHEEFLVHSACNYPHNQVAIERVIREISNSRCDAATTRLMKAIDKLRIENVQPRVQGLELFAIARALICVSVKMTGVDQGLKDAQYVFEAVLDDLTPMLREMPNSGS</sequence>
<reference evidence="1 2" key="1">
    <citation type="submission" date="2018-12" db="EMBL/GenBank/DDBJ databases">
        <title>Sequencing of bacterial isolates from soil warming experiment in Harvard Forest, Massachusetts, USA.</title>
        <authorList>
            <person name="Deangelis K."/>
        </authorList>
    </citation>
    <scope>NUCLEOTIDE SEQUENCE [LARGE SCALE GENOMIC DNA]</scope>
    <source>
        <strain evidence="1 2">EB153</strain>
    </source>
</reference>
<name>A0A3R9WJF4_9BACT</name>